<dbReference type="GO" id="GO:0046872">
    <property type="term" value="F:metal ion binding"/>
    <property type="evidence" value="ECO:0007669"/>
    <property type="project" value="UniProtKB-KW"/>
</dbReference>
<name>A0A314UD21_PRUYE</name>
<evidence type="ECO:0000256" key="5">
    <source>
        <dbReference type="ARBA" id="ARBA00022833"/>
    </source>
</evidence>
<evidence type="ECO:0000256" key="3">
    <source>
        <dbReference type="ARBA" id="ARBA00022729"/>
    </source>
</evidence>
<reference evidence="8 9" key="1">
    <citation type="submission" date="2018-02" db="EMBL/GenBank/DDBJ databases">
        <title>Draft genome of wild Prunus yedoensis var. nudiflora.</title>
        <authorList>
            <person name="Baek S."/>
            <person name="Kim J.-H."/>
            <person name="Choi K."/>
            <person name="Kim G.-B."/>
            <person name="Cho A."/>
            <person name="Jang H."/>
            <person name="Shin C.-H."/>
            <person name="Yu H.-J."/>
            <person name="Mun J.-H."/>
        </authorList>
    </citation>
    <scope>NUCLEOTIDE SEQUENCE [LARGE SCALE GENOMIC DNA]</scope>
    <source>
        <strain evidence="9">cv. Jeju island</strain>
        <tissue evidence="8">Leaf</tissue>
    </source>
</reference>
<evidence type="ECO:0000256" key="1">
    <source>
        <dbReference type="ARBA" id="ARBA00004240"/>
    </source>
</evidence>
<gene>
    <name evidence="8" type="ORF">Pyn_31720</name>
</gene>
<dbReference type="GO" id="GO:0045793">
    <property type="term" value="P:positive regulation of cell size"/>
    <property type="evidence" value="ECO:0007669"/>
    <property type="project" value="TreeGrafter"/>
</dbReference>
<dbReference type="GO" id="GO:0009826">
    <property type="term" value="P:unidimensional cell growth"/>
    <property type="evidence" value="ECO:0007669"/>
    <property type="project" value="TreeGrafter"/>
</dbReference>
<keyword evidence="4" id="KW-0256">Endoplasmic reticulum</keyword>
<dbReference type="InterPro" id="IPR014710">
    <property type="entry name" value="RmlC-like_jellyroll"/>
</dbReference>
<comment type="subcellular location">
    <subcellularLocation>
        <location evidence="1">Endoplasmic reticulum</location>
    </subcellularLocation>
</comment>
<dbReference type="PANTHER" id="PTHR37236:SF1">
    <property type="entry name" value="AUXIN-BINDING PROTEIN 1"/>
    <property type="match status" value="1"/>
</dbReference>
<proteinExistence type="predicted"/>
<accession>A0A314UD21</accession>
<keyword evidence="2" id="KW-0479">Metal-binding</keyword>
<evidence type="ECO:0000256" key="6">
    <source>
        <dbReference type="ARBA" id="ARBA00023180"/>
    </source>
</evidence>
<dbReference type="GO" id="GO:0032877">
    <property type="term" value="P:positive regulation of DNA endoreduplication"/>
    <property type="evidence" value="ECO:0007669"/>
    <property type="project" value="TreeGrafter"/>
</dbReference>
<dbReference type="Pfam" id="PF02041">
    <property type="entry name" value="Auxin_BP"/>
    <property type="match status" value="1"/>
</dbReference>
<dbReference type="PRINTS" id="PR00655">
    <property type="entry name" value="AUXINBINDNGP"/>
</dbReference>
<dbReference type="EMBL" id="PJQY01003726">
    <property type="protein sequence ID" value="PQM34958.1"/>
    <property type="molecule type" value="Genomic_DNA"/>
</dbReference>
<evidence type="ECO:0000313" key="9">
    <source>
        <dbReference type="Proteomes" id="UP000250321"/>
    </source>
</evidence>
<keyword evidence="9" id="KW-1185">Reference proteome</keyword>
<dbReference type="GO" id="GO:0010011">
    <property type="term" value="F:auxin binding"/>
    <property type="evidence" value="ECO:0007669"/>
    <property type="project" value="InterPro"/>
</dbReference>
<evidence type="ECO:0000313" key="8">
    <source>
        <dbReference type="EMBL" id="PQM34958.1"/>
    </source>
</evidence>
<dbReference type="PANTHER" id="PTHR37236">
    <property type="entry name" value="AUXIN-BINDING PROTEIN 1"/>
    <property type="match status" value="1"/>
</dbReference>
<dbReference type="GO" id="GO:0000911">
    <property type="term" value="P:cytokinesis by cell plate formation"/>
    <property type="evidence" value="ECO:0007669"/>
    <property type="project" value="TreeGrafter"/>
</dbReference>
<keyword evidence="5" id="KW-0862">Zinc</keyword>
<protein>
    <submittedName>
        <fullName evidence="8">Auxin binding protein 1</fullName>
    </submittedName>
</protein>
<dbReference type="Proteomes" id="UP000250321">
    <property type="component" value="Unassembled WGS sequence"/>
</dbReference>
<evidence type="ECO:0000256" key="2">
    <source>
        <dbReference type="ARBA" id="ARBA00022723"/>
    </source>
</evidence>
<keyword evidence="6" id="KW-0325">Glycoprotein</keyword>
<dbReference type="InterPro" id="IPR000526">
    <property type="entry name" value="Auxin-bd"/>
</dbReference>
<organism evidence="8 9">
    <name type="scientific">Prunus yedoensis var. nudiflora</name>
    <dbReference type="NCBI Taxonomy" id="2094558"/>
    <lineage>
        <taxon>Eukaryota</taxon>
        <taxon>Viridiplantae</taxon>
        <taxon>Streptophyta</taxon>
        <taxon>Embryophyta</taxon>
        <taxon>Tracheophyta</taxon>
        <taxon>Spermatophyta</taxon>
        <taxon>Magnoliopsida</taxon>
        <taxon>eudicotyledons</taxon>
        <taxon>Gunneridae</taxon>
        <taxon>Pentapetalae</taxon>
        <taxon>rosids</taxon>
        <taxon>fabids</taxon>
        <taxon>Rosales</taxon>
        <taxon>Rosaceae</taxon>
        <taxon>Amygdaloideae</taxon>
        <taxon>Amygdaleae</taxon>
        <taxon>Prunus</taxon>
    </lineage>
</organism>
<evidence type="ECO:0000256" key="7">
    <source>
        <dbReference type="SAM" id="SignalP"/>
    </source>
</evidence>
<dbReference type="AlphaFoldDB" id="A0A314UD21"/>
<sequence length="81" mass="8637">MAGPSLTIFFLSLLFFCAISEASKCSVKGLPEVRNISALPQSNYGRGGLAHTTVAGSLLHGLNEDQAHQYTGILVKKFLLS</sequence>
<comment type="caution">
    <text evidence="8">The sequence shown here is derived from an EMBL/GenBank/DDBJ whole genome shotgun (WGS) entry which is preliminary data.</text>
</comment>
<evidence type="ECO:0000256" key="4">
    <source>
        <dbReference type="ARBA" id="ARBA00022824"/>
    </source>
</evidence>
<dbReference type="GO" id="GO:0051781">
    <property type="term" value="P:positive regulation of cell division"/>
    <property type="evidence" value="ECO:0007669"/>
    <property type="project" value="TreeGrafter"/>
</dbReference>
<dbReference type="Gene3D" id="2.60.120.10">
    <property type="entry name" value="Jelly Rolls"/>
    <property type="match status" value="1"/>
</dbReference>
<feature type="signal peptide" evidence="7">
    <location>
        <begin position="1"/>
        <end position="22"/>
    </location>
</feature>
<keyword evidence="3 7" id="KW-0732">Signal</keyword>
<dbReference type="GO" id="GO:0005783">
    <property type="term" value="C:endoplasmic reticulum"/>
    <property type="evidence" value="ECO:0007669"/>
    <property type="project" value="UniProtKB-SubCell"/>
</dbReference>
<feature type="chain" id="PRO_5016252294" evidence="7">
    <location>
        <begin position="23"/>
        <end position="81"/>
    </location>
</feature>
<dbReference type="STRING" id="2094558.A0A314UD21"/>